<dbReference type="PANTHER" id="PTHR37695">
    <property type="entry name" value="RECOMBINATION INITIATION DEFECTS 3-RELATED"/>
    <property type="match status" value="1"/>
</dbReference>
<dbReference type="GO" id="GO:0070192">
    <property type="term" value="P:chromosome organization involved in meiotic cell cycle"/>
    <property type="evidence" value="ECO:0007669"/>
    <property type="project" value="InterPro"/>
</dbReference>
<dbReference type="GO" id="GO:0009556">
    <property type="term" value="P:microsporogenesis"/>
    <property type="evidence" value="ECO:0007669"/>
    <property type="project" value="TreeGrafter"/>
</dbReference>
<dbReference type="GO" id="GO:0042138">
    <property type="term" value="P:meiotic DNA double-strand break formation"/>
    <property type="evidence" value="ECO:0007669"/>
    <property type="project" value="TreeGrafter"/>
</dbReference>
<gene>
    <name evidence="2" type="ORF">CKAN_02088500</name>
</gene>
<name>A0A3S3QYK2_9MAGN</name>
<dbReference type="InterPro" id="IPR034546">
    <property type="entry name" value="PAIR1"/>
</dbReference>
<dbReference type="OrthoDB" id="1920658at2759"/>
<dbReference type="GO" id="GO:0005634">
    <property type="term" value="C:nucleus"/>
    <property type="evidence" value="ECO:0007669"/>
    <property type="project" value="TreeGrafter"/>
</dbReference>
<comment type="caution">
    <text evidence="2">The sequence shown here is derived from an EMBL/GenBank/DDBJ whole genome shotgun (WGS) entry which is preliminary data.</text>
</comment>
<evidence type="ECO:0000313" key="2">
    <source>
        <dbReference type="EMBL" id="RWR91717.1"/>
    </source>
</evidence>
<organism evidence="2 3">
    <name type="scientific">Cinnamomum micranthum f. kanehirae</name>
    <dbReference type="NCBI Taxonomy" id="337451"/>
    <lineage>
        <taxon>Eukaryota</taxon>
        <taxon>Viridiplantae</taxon>
        <taxon>Streptophyta</taxon>
        <taxon>Embryophyta</taxon>
        <taxon>Tracheophyta</taxon>
        <taxon>Spermatophyta</taxon>
        <taxon>Magnoliopsida</taxon>
        <taxon>Magnoliidae</taxon>
        <taxon>Laurales</taxon>
        <taxon>Lauraceae</taxon>
        <taxon>Cinnamomum</taxon>
    </lineage>
</organism>
<proteinExistence type="predicted"/>
<keyword evidence="3" id="KW-1185">Reference proteome</keyword>
<dbReference type="EMBL" id="QPKB01000009">
    <property type="protein sequence ID" value="RWR91717.1"/>
    <property type="molecule type" value="Genomic_DNA"/>
</dbReference>
<protein>
    <submittedName>
        <fullName evidence="2">Protein PAIR1</fullName>
    </submittedName>
</protein>
<dbReference type="STRING" id="337451.A0A3S3QYK2"/>
<sequence>MKLKINKACDLSSISVLPPHSRRTNAISSGTEASVFGKSQGLQLRSQSQHSLSQGMSLSQLSQNSLDEIAMNEQRFGSQERDNSLKRISSLPPISYPREESQMPVSRSSNSVTRRWNSSSGPDYRCQVSEELEHRIGLMETSLSRLGMVLDSVQSDVMQVNKSVKEVSLEMEGIRQKLIIHDSSLQLMLKGEEDVKTRLDGSLNSISEQLRKELEKYKLEETISCLSAVPDHIDSRLLKLQNELCQFFSNEVAKVSSMRSPNDNHQLPVTQPPKRKSYSANQSPSVQLHIENSFVHRKVQKSTLIPETKAENLKSQKLKPSSLIAAKPIMKPKREEIPLIEEQDCRVIIESDEEIDGLSFLLESKEIGTGNYLTEDAKEETRRILRKARRRRRKPCDEIILV</sequence>
<dbReference type="Proteomes" id="UP000283530">
    <property type="component" value="Unassembled WGS sequence"/>
</dbReference>
<dbReference type="PANTHER" id="PTHR37695:SF1">
    <property type="entry name" value="RECOMBINATION INITIATION DEFECTS 3-RELATED"/>
    <property type="match status" value="1"/>
</dbReference>
<feature type="compositionally biased region" description="Polar residues" evidence="1">
    <location>
        <begin position="103"/>
        <end position="121"/>
    </location>
</feature>
<dbReference type="AlphaFoldDB" id="A0A3S3QYK2"/>
<reference evidence="2 3" key="1">
    <citation type="journal article" date="2019" name="Nat. Plants">
        <title>Stout camphor tree genome fills gaps in understanding of flowering plant genome evolution.</title>
        <authorList>
            <person name="Chaw S.M."/>
            <person name="Liu Y.C."/>
            <person name="Wu Y.W."/>
            <person name="Wang H.Y."/>
            <person name="Lin C.I."/>
            <person name="Wu C.S."/>
            <person name="Ke H.M."/>
            <person name="Chang L.Y."/>
            <person name="Hsu C.Y."/>
            <person name="Yang H.T."/>
            <person name="Sudianto E."/>
            <person name="Hsu M.H."/>
            <person name="Wu K.P."/>
            <person name="Wang L.N."/>
            <person name="Leebens-Mack J.H."/>
            <person name="Tsai I.J."/>
        </authorList>
    </citation>
    <scope>NUCLEOTIDE SEQUENCE [LARGE SCALE GENOMIC DNA]</scope>
    <source>
        <strain evidence="3">cv. Chaw 1501</strain>
        <tissue evidence="2">Young leaves</tissue>
    </source>
</reference>
<feature type="region of interest" description="Disordered" evidence="1">
    <location>
        <begin position="257"/>
        <end position="280"/>
    </location>
</feature>
<feature type="compositionally biased region" description="Polar residues" evidence="1">
    <location>
        <begin position="257"/>
        <end position="269"/>
    </location>
</feature>
<accession>A0A3S3QYK2</accession>
<evidence type="ECO:0000256" key="1">
    <source>
        <dbReference type="SAM" id="MobiDB-lite"/>
    </source>
</evidence>
<dbReference type="GO" id="GO:0009553">
    <property type="term" value="P:embryo sac development"/>
    <property type="evidence" value="ECO:0007669"/>
    <property type="project" value="TreeGrafter"/>
</dbReference>
<evidence type="ECO:0000313" key="3">
    <source>
        <dbReference type="Proteomes" id="UP000283530"/>
    </source>
</evidence>
<feature type="region of interest" description="Disordered" evidence="1">
    <location>
        <begin position="75"/>
        <end position="124"/>
    </location>
</feature>